<dbReference type="AlphaFoldDB" id="A0AAW1N1D6"/>
<dbReference type="GO" id="GO:0043025">
    <property type="term" value="C:neuronal cell body"/>
    <property type="evidence" value="ECO:0007669"/>
    <property type="project" value="TreeGrafter"/>
</dbReference>
<dbReference type="InterPro" id="IPR003598">
    <property type="entry name" value="Ig_sub2"/>
</dbReference>
<dbReference type="InterPro" id="IPR036179">
    <property type="entry name" value="Ig-like_dom_sf"/>
</dbReference>
<gene>
    <name evidence="5" type="ORF">QE152_g3833</name>
</gene>
<dbReference type="PANTHER" id="PTHR45080:SF8">
    <property type="entry name" value="IG-LIKE DOMAIN-CONTAINING PROTEIN"/>
    <property type="match status" value="1"/>
</dbReference>
<evidence type="ECO:0000256" key="3">
    <source>
        <dbReference type="ARBA" id="ARBA00023319"/>
    </source>
</evidence>
<comment type="caution">
    <text evidence="5">The sequence shown here is derived from an EMBL/GenBank/DDBJ whole genome shotgun (WGS) entry which is preliminary data.</text>
</comment>
<dbReference type="GO" id="GO:0007156">
    <property type="term" value="P:homophilic cell adhesion via plasma membrane adhesion molecules"/>
    <property type="evidence" value="ECO:0007669"/>
    <property type="project" value="TreeGrafter"/>
</dbReference>
<keyword evidence="2" id="KW-1015">Disulfide bond</keyword>
<evidence type="ECO:0000256" key="1">
    <source>
        <dbReference type="ARBA" id="ARBA00022729"/>
    </source>
</evidence>
<dbReference type="GO" id="GO:0030424">
    <property type="term" value="C:axon"/>
    <property type="evidence" value="ECO:0007669"/>
    <property type="project" value="TreeGrafter"/>
</dbReference>
<dbReference type="Gene3D" id="2.60.40.10">
    <property type="entry name" value="Immunoglobulins"/>
    <property type="match status" value="1"/>
</dbReference>
<proteinExistence type="predicted"/>
<accession>A0AAW1N1D6</accession>
<dbReference type="Proteomes" id="UP001458880">
    <property type="component" value="Unassembled WGS sequence"/>
</dbReference>
<dbReference type="GO" id="GO:0008046">
    <property type="term" value="F:axon guidance receptor activity"/>
    <property type="evidence" value="ECO:0007669"/>
    <property type="project" value="TreeGrafter"/>
</dbReference>
<dbReference type="PANTHER" id="PTHR45080">
    <property type="entry name" value="CONTACTIN 5"/>
    <property type="match status" value="1"/>
</dbReference>
<keyword evidence="6" id="KW-1185">Reference proteome</keyword>
<evidence type="ECO:0000256" key="2">
    <source>
        <dbReference type="ARBA" id="ARBA00023157"/>
    </source>
</evidence>
<feature type="domain" description="Ig-like" evidence="4">
    <location>
        <begin position="33"/>
        <end position="120"/>
    </location>
</feature>
<evidence type="ECO:0000259" key="4">
    <source>
        <dbReference type="PROSITE" id="PS50835"/>
    </source>
</evidence>
<sequence>MYVIETEHSIVGFALEVCCKYGCFHSEVAHLKKQFEKYPEDTRVQFGQHAELHCVPPAGVPPPVVYWMRGNQKVEQDTTVVISSEGDLVIGQARPQDSGNYTCVAENIAAKRMAPPVQITVVGKSTIIR</sequence>
<keyword evidence="3" id="KW-0393">Immunoglobulin domain</keyword>
<protein>
    <submittedName>
        <fullName evidence="5">Immunoglobulin I-set domain</fullName>
    </submittedName>
</protein>
<dbReference type="InterPro" id="IPR007110">
    <property type="entry name" value="Ig-like_dom"/>
</dbReference>
<dbReference type="InterPro" id="IPR050958">
    <property type="entry name" value="Cell_Adh-Cytoskel_Orgn"/>
</dbReference>
<reference evidence="5 6" key="1">
    <citation type="journal article" date="2024" name="BMC Genomics">
        <title>De novo assembly and annotation of Popillia japonica's genome with initial clues to its potential as an invasive pest.</title>
        <authorList>
            <person name="Cucini C."/>
            <person name="Boschi S."/>
            <person name="Funari R."/>
            <person name="Cardaioli E."/>
            <person name="Iannotti N."/>
            <person name="Marturano G."/>
            <person name="Paoli F."/>
            <person name="Bruttini M."/>
            <person name="Carapelli A."/>
            <person name="Frati F."/>
            <person name="Nardi F."/>
        </authorList>
    </citation>
    <scope>NUCLEOTIDE SEQUENCE [LARGE SCALE GENOMIC DNA]</scope>
    <source>
        <strain evidence="5">DMR45628</strain>
    </source>
</reference>
<name>A0AAW1N1D6_POPJA</name>
<dbReference type="EMBL" id="JASPKY010000016">
    <property type="protein sequence ID" value="KAK9752974.1"/>
    <property type="molecule type" value="Genomic_DNA"/>
</dbReference>
<dbReference type="SUPFAM" id="SSF48726">
    <property type="entry name" value="Immunoglobulin"/>
    <property type="match status" value="1"/>
</dbReference>
<dbReference type="FunFam" id="2.60.40.10:FF:000032">
    <property type="entry name" value="palladin isoform X1"/>
    <property type="match status" value="1"/>
</dbReference>
<dbReference type="InterPro" id="IPR013783">
    <property type="entry name" value="Ig-like_fold"/>
</dbReference>
<evidence type="ECO:0000313" key="6">
    <source>
        <dbReference type="Proteomes" id="UP001458880"/>
    </source>
</evidence>
<dbReference type="SMART" id="SM00409">
    <property type="entry name" value="IG"/>
    <property type="match status" value="1"/>
</dbReference>
<organism evidence="5 6">
    <name type="scientific">Popillia japonica</name>
    <name type="common">Japanese beetle</name>
    <dbReference type="NCBI Taxonomy" id="7064"/>
    <lineage>
        <taxon>Eukaryota</taxon>
        <taxon>Metazoa</taxon>
        <taxon>Ecdysozoa</taxon>
        <taxon>Arthropoda</taxon>
        <taxon>Hexapoda</taxon>
        <taxon>Insecta</taxon>
        <taxon>Pterygota</taxon>
        <taxon>Neoptera</taxon>
        <taxon>Endopterygota</taxon>
        <taxon>Coleoptera</taxon>
        <taxon>Polyphaga</taxon>
        <taxon>Scarabaeiformia</taxon>
        <taxon>Scarabaeidae</taxon>
        <taxon>Rutelinae</taxon>
        <taxon>Popillia</taxon>
    </lineage>
</organism>
<keyword evidence="1" id="KW-0732">Signal</keyword>
<dbReference type="InterPro" id="IPR013098">
    <property type="entry name" value="Ig_I-set"/>
</dbReference>
<dbReference type="GO" id="GO:0005886">
    <property type="term" value="C:plasma membrane"/>
    <property type="evidence" value="ECO:0007669"/>
    <property type="project" value="TreeGrafter"/>
</dbReference>
<dbReference type="InterPro" id="IPR003599">
    <property type="entry name" value="Ig_sub"/>
</dbReference>
<dbReference type="PROSITE" id="PS50835">
    <property type="entry name" value="IG_LIKE"/>
    <property type="match status" value="1"/>
</dbReference>
<dbReference type="SMART" id="SM00408">
    <property type="entry name" value="IGc2"/>
    <property type="match status" value="1"/>
</dbReference>
<dbReference type="Pfam" id="PF07679">
    <property type="entry name" value="I-set"/>
    <property type="match status" value="1"/>
</dbReference>
<dbReference type="GO" id="GO:0050808">
    <property type="term" value="P:synapse organization"/>
    <property type="evidence" value="ECO:0007669"/>
    <property type="project" value="TreeGrafter"/>
</dbReference>
<evidence type="ECO:0000313" key="5">
    <source>
        <dbReference type="EMBL" id="KAK9752974.1"/>
    </source>
</evidence>